<dbReference type="EMBL" id="JAAGOX010000053">
    <property type="protein sequence ID" value="NDW47149.1"/>
    <property type="molecule type" value="Genomic_DNA"/>
</dbReference>
<accession>A0A6B2NXL1</accession>
<organism evidence="1">
    <name type="scientific">Ruegeria sp. PrR005</name>
    <dbReference type="NCBI Taxonomy" id="2706882"/>
    <lineage>
        <taxon>Bacteria</taxon>
        <taxon>Pseudomonadati</taxon>
        <taxon>Pseudomonadota</taxon>
        <taxon>Alphaproteobacteria</taxon>
        <taxon>Rhodobacterales</taxon>
        <taxon>Roseobacteraceae</taxon>
        <taxon>Ruegeria</taxon>
    </lineage>
</organism>
<proteinExistence type="predicted"/>
<dbReference type="GO" id="GO:0016740">
    <property type="term" value="F:transferase activity"/>
    <property type="evidence" value="ECO:0007669"/>
    <property type="project" value="UniProtKB-KW"/>
</dbReference>
<dbReference type="RefSeq" id="WP_164132157.1">
    <property type="nucleotide sequence ID" value="NZ_JAAGOX010000053.1"/>
</dbReference>
<name>A0A6B2NXL1_9RHOB</name>
<evidence type="ECO:0000313" key="1">
    <source>
        <dbReference type="EMBL" id="NDW47149.1"/>
    </source>
</evidence>
<dbReference type="AlphaFoldDB" id="A0A6B2NXL1"/>
<gene>
    <name evidence="1" type="ORF">G0P99_19555</name>
</gene>
<dbReference type="Gene3D" id="3.40.50.300">
    <property type="entry name" value="P-loop containing nucleotide triphosphate hydrolases"/>
    <property type="match status" value="1"/>
</dbReference>
<dbReference type="Pfam" id="PF13469">
    <property type="entry name" value="Sulfotransfer_3"/>
    <property type="match status" value="1"/>
</dbReference>
<reference evidence="1" key="1">
    <citation type="submission" date="2020-02" db="EMBL/GenBank/DDBJ databases">
        <title>Delineation of the pyrene-degrading pathway in Roseobacter clade bacteria by genomic analysis.</title>
        <authorList>
            <person name="Zhou H."/>
            <person name="Wang H."/>
        </authorList>
    </citation>
    <scope>NUCLEOTIDE SEQUENCE</scope>
    <source>
        <strain evidence="1">PrR005</strain>
    </source>
</reference>
<sequence length="295" mass="33339">MTVEIPDLRAYPNLSGKTLLICVGAAKCATSWLHDYLGSRAEVAVSPLKELHFFDSKFPELALGDPDGLALARLSFQLGQAGDPAENLRRRAIFQASVDNVQMIYDDNAYFGHFARICGPETRCFCDLTPSYSVIGVEGFAYMKRFCASQDIEVKILFLMRDPVQRFWSQLRHLQQMNPVNDVATKWQNALSAPAILARADYRGIILALEQVFPSSSLLYLFYESLFEGEDTIGRLCDFLGIPFSPAVFTPRQNETTVRVPLRDEARDTLRQHLSRQYDFCRDRFGSSLPGSWLT</sequence>
<comment type="caution">
    <text evidence="1">The sequence shown here is derived from an EMBL/GenBank/DDBJ whole genome shotgun (WGS) entry which is preliminary data.</text>
</comment>
<dbReference type="InterPro" id="IPR027417">
    <property type="entry name" value="P-loop_NTPase"/>
</dbReference>
<keyword evidence="1" id="KW-0808">Transferase</keyword>
<protein>
    <submittedName>
        <fullName evidence="1">Sulfotransferase</fullName>
    </submittedName>
</protein>
<dbReference type="SUPFAM" id="SSF52540">
    <property type="entry name" value="P-loop containing nucleoside triphosphate hydrolases"/>
    <property type="match status" value="1"/>
</dbReference>